<reference evidence="1 2" key="1">
    <citation type="submission" date="2023-12" db="EMBL/GenBank/DDBJ databases">
        <title>A high-quality genome assembly for Dillenia turbinata (Dilleniales).</title>
        <authorList>
            <person name="Chanderbali A."/>
        </authorList>
    </citation>
    <scope>NUCLEOTIDE SEQUENCE [LARGE SCALE GENOMIC DNA]</scope>
    <source>
        <strain evidence="1">LSX21</strain>
        <tissue evidence="1">Leaf</tissue>
    </source>
</reference>
<proteinExistence type="predicted"/>
<dbReference type="AlphaFoldDB" id="A0AAN8ZBL1"/>
<sequence length="45" mass="5254">MCTFIHYDTAELEMLIVEMSFEQLASFTNYQAKLEASFESLGWDI</sequence>
<evidence type="ECO:0000313" key="1">
    <source>
        <dbReference type="EMBL" id="KAK6931832.1"/>
    </source>
</evidence>
<gene>
    <name evidence="1" type="ORF">RJ641_003625</name>
</gene>
<protein>
    <submittedName>
        <fullName evidence="1">Uncharacterized protein</fullName>
    </submittedName>
</protein>
<accession>A0AAN8ZBL1</accession>
<comment type="caution">
    <text evidence="1">The sequence shown here is derived from an EMBL/GenBank/DDBJ whole genome shotgun (WGS) entry which is preliminary data.</text>
</comment>
<organism evidence="1 2">
    <name type="scientific">Dillenia turbinata</name>
    <dbReference type="NCBI Taxonomy" id="194707"/>
    <lineage>
        <taxon>Eukaryota</taxon>
        <taxon>Viridiplantae</taxon>
        <taxon>Streptophyta</taxon>
        <taxon>Embryophyta</taxon>
        <taxon>Tracheophyta</taxon>
        <taxon>Spermatophyta</taxon>
        <taxon>Magnoliopsida</taxon>
        <taxon>eudicotyledons</taxon>
        <taxon>Gunneridae</taxon>
        <taxon>Pentapetalae</taxon>
        <taxon>Dilleniales</taxon>
        <taxon>Dilleniaceae</taxon>
        <taxon>Dillenia</taxon>
    </lineage>
</organism>
<dbReference type="Proteomes" id="UP001370490">
    <property type="component" value="Unassembled WGS sequence"/>
</dbReference>
<keyword evidence="2" id="KW-1185">Reference proteome</keyword>
<evidence type="ECO:0000313" key="2">
    <source>
        <dbReference type="Proteomes" id="UP001370490"/>
    </source>
</evidence>
<dbReference type="EMBL" id="JBAMMX010000011">
    <property type="protein sequence ID" value="KAK6931832.1"/>
    <property type="molecule type" value="Genomic_DNA"/>
</dbReference>
<name>A0AAN8ZBL1_9MAGN</name>